<sequence>MTAVEQTKVPTSHRFLDEAGDPTFFKKGRILAVGEPGVSLAFSLGMVKFNGDLQPIRAGIRRLQDEIAEDDYLNTIASVAKRVSGGGFYFHATDDSPEVRERMFRFIQSLDCSLEMVVARKIPALFAKKHHHKDSEFYADLLSHLIKNKLKLGQRLVLNIAARGVSTRNMNLELALSKAHERFRKKWSAGEIQSSVVFNVQTPRTEPLLCVADYLCWSVQRVFERGEMRHYEFIREKVSLAVDLYDTAKYEGSGNYYTRERPLTAQNKLSPLLP</sequence>
<evidence type="ECO:0000313" key="1">
    <source>
        <dbReference type="EMBL" id="MBZ0158739.1"/>
    </source>
</evidence>
<reference evidence="1 2" key="1">
    <citation type="journal article" date="2021" name="bioRxiv">
        <title>Unraveling nitrogen, sulfur and carbon metabolic pathways and microbial community transcriptional responses to substrate deprivation and toxicity stresses in a bioreactor mimicking anoxic brackish coastal sediment conditions.</title>
        <authorList>
            <person name="Martins P.D."/>
            <person name="Echeveste M.J."/>
            <person name="Arshad A."/>
            <person name="Kurth J."/>
            <person name="Ouboter H."/>
            <person name="Jetten M.S.M."/>
            <person name="Welte C.U."/>
        </authorList>
    </citation>
    <scope>NUCLEOTIDE SEQUENCE [LARGE SCALE GENOMIC DNA]</scope>
    <source>
        <strain evidence="1">MAG_38</strain>
    </source>
</reference>
<evidence type="ECO:0008006" key="3">
    <source>
        <dbReference type="Google" id="ProtNLM"/>
    </source>
</evidence>
<protein>
    <recommendedName>
        <fullName evidence="3">DUF3800 domain-containing protein</fullName>
    </recommendedName>
</protein>
<dbReference type="EMBL" id="JAIOIU010000016">
    <property type="protein sequence ID" value="MBZ0158739.1"/>
    <property type="molecule type" value="Genomic_DNA"/>
</dbReference>
<proteinExistence type="predicted"/>
<gene>
    <name evidence="1" type="ORF">K8G79_01085</name>
</gene>
<name>A0AAJ1AFR0_9BACT</name>
<comment type="caution">
    <text evidence="1">The sequence shown here is derived from an EMBL/GenBank/DDBJ whole genome shotgun (WGS) entry which is preliminary data.</text>
</comment>
<evidence type="ECO:0000313" key="2">
    <source>
        <dbReference type="Proteomes" id="UP001197609"/>
    </source>
</evidence>
<dbReference type="AlphaFoldDB" id="A0AAJ1AFR0"/>
<organism evidence="1 2">
    <name type="scientific">Candidatus Methylomirabilis tolerans</name>
    <dbReference type="NCBI Taxonomy" id="3123416"/>
    <lineage>
        <taxon>Bacteria</taxon>
        <taxon>Candidatus Methylomirabilota</taxon>
        <taxon>Candidatus Methylomirabilia</taxon>
        <taxon>Candidatus Methylomirabilales</taxon>
        <taxon>Candidatus Methylomirabilaceae</taxon>
        <taxon>Candidatus Methylomirabilis</taxon>
    </lineage>
</organism>
<accession>A0AAJ1AFR0</accession>
<dbReference type="Proteomes" id="UP001197609">
    <property type="component" value="Unassembled WGS sequence"/>
</dbReference>